<name>A0A4R1L1D4_9BACT</name>
<dbReference type="InterPro" id="IPR023614">
    <property type="entry name" value="Porin_dom_sf"/>
</dbReference>
<dbReference type="EMBL" id="SMGK01000005">
    <property type="protein sequence ID" value="TCK71654.1"/>
    <property type="molecule type" value="Genomic_DNA"/>
</dbReference>
<dbReference type="SUPFAM" id="SSF56935">
    <property type="entry name" value="Porins"/>
    <property type="match status" value="1"/>
</dbReference>
<comment type="caution">
    <text evidence="2">The sequence shown here is derived from an EMBL/GenBank/DDBJ whole genome shotgun (WGS) entry which is preliminary data.</text>
</comment>
<dbReference type="AlphaFoldDB" id="A0A4R1L1D4"/>
<accession>A0A4R1L1D4</accession>
<reference evidence="2 3" key="1">
    <citation type="submission" date="2019-03" db="EMBL/GenBank/DDBJ databases">
        <title>Genomic Encyclopedia of Type Strains, Phase IV (KMG-IV): sequencing the most valuable type-strain genomes for metagenomic binning, comparative biology and taxonomic classification.</title>
        <authorList>
            <person name="Goeker M."/>
        </authorList>
    </citation>
    <scope>NUCLEOTIDE SEQUENCE [LARGE SCALE GENOMIC DNA]</scope>
    <source>
        <strain evidence="2 3">DSM 103428</strain>
    </source>
</reference>
<organism evidence="2 3">
    <name type="scientific">Acidipila rosea</name>
    <dbReference type="NCBI Taxonomy" id="768535"/>
    <lineage>
        <taxon>Bacteria</taxon>
        <taxon>Pseudomonadati</taxon>
        <taxon>Acidobacteriota</taxon>
        <taxon>Terriglobia</taxon>
        <taxon>Terriglobales</taxon>
        <taxon>Acidobacteriaceae</taxon>
        <taxon>Acidipila</taxon>
    </lineage>
</organism>
<dbReference type="Proteomes" id="UP000295210">
    <property type="component" value="Unassembled WGS sequence"/>
</dbReference>
<dbReference type="OrthoDB" id="9760167at2"/>
<protein>
    <recommendedName>
        <fullName evidence="4">Porin</fullName>
    </recommendedName>
</protein>
<keyword evidence="3" id="KW-1185">Reference proteome</keyword>
<feature type="coiled-coil region" evidence="1">
    <location>
        <begin position="20"/>
        <end position="47"/>
    </location>
</feature>
<sequence length="482" mass="52497">MAVICLGWLGLSAVAQDAPAPQEKAMVEQLQQEMKQSAQRIDALQKELDAKQPGAGFQQQLDTERQHLQALQKELDIVAAAPAKSNLAVGEGPETTAKTKSGFIPADIYNDGFFVSTKDKSYSLYINGLFQVRFTGFKPHSGIESLGESSKGTANFDVFLGRLAISGSVVRPSLKYFLQLQGSTAGNSNTISMLDWFASDTFSKYLTVQVGRAWTPYTYEYYDNPGNYLFADLSTAEYAFVLPRAIGVQAYGHAGKLSYAGMVSNNIPALDAGGQENVDTKLAYLGHVQYDVLAPYGYVETDPSGSAKQQLTLWGSVAYNPVENSSGFENLTAGDTTKNATATAAYRYKLFTLQTTGYFRKTHPGSGAPSNNSWGYGEQAGFYLVPKKFEFAQRISGVNWGAEDYGAGSAVAVGSSLPVENTWYVGPGFPYHRIGEDSAGLNYYLHGHNAKVQMSYSYLHGNTFTGRTFAASRVWIQTQIMF</sequence>
<dbReference type="RefSeq" id="WP_131998279.1">
    <property type="nucleotide sequence ID" value="NZ_SMGK01000005.1"/>
</dbReference>
<proteinExistence type="predicted"/>
<keyword evidence="1" id="KW-0175">Coiled coil</keyword>
<evidence type="ECO:0000313" key="2">
    <source>
        <dbReference type="EMBL" id="TCK71654.1"/>
    </source>
</evidence>
<evidence type="ECO:0000256" key="1">
    <source>
        <dbReference type="SAM" id="Coils"/>
    </source>
</evidence>
<gene>
    <name evidence="2" type="ORF">C7378_2936</name>
</gene>
<evidence type="ECO:0008006" key="4">
    <source>
        <dbReference type="Google" id="ProtNLM"/>
    </source>
</evidence>
<dbReference type="Gene3D" id="2.40.160.10">
    <property type="entry name" value="Porin"/>
    <property type="match status" value="1"/>
</dbReference>
<evidence type="ECO:0000313" key="3">
    <source>
        <dbReference type="Proteomes" id="UP000295210"/>
    </source>
</evidence>